<proteinExistence type="predicted"/>
<evidence type="ECO:0000259" key="2">
    <source>
        <dbReference type="Pfam" id="PF19501"/>
    </source>
</evidence>
<dbReference type="InterPro" id="IPR048329">
    <property type="entry name" value="PcRGLX_1st"/>
</dbReference>
<accession>A0ABM9DAK0</accession>
<sequence length="874" mass="96487">MREKELLVHTGFSSANRSEYVRIGIPCARGELPEPSGLAMVAPTGDERPVQAEALARWRDGSVKWLLLDFLADASPGGSSSYRLVRTTVPPPPPPDSPRVTAGERTWLVTTGAATFRIDAEVFRPFSGITAGGVELLAAEGALCLLELHDSGPVVPRVATIDLETAGPVRTTLRIKGTCSIASGSTDLHYTARLHFFAGSPWVVLEVTLRNCRRAEHPGGFWDLGDPGSLLIREFGFRFPLRPGLAEQVDCSPLPGASPVRADDPATGLLLYQESSGGANWQSPLHRNRHGHIPHTIRGFRLTAGEELLMAGGRATPFIRCGNADHGIAVGMPRFWQQFPRTLAADREAVTVGIFPRCYPDLHELQGGEQTTATLHLAATTDAADAVWLTAPFTVTAAPAVYRRAGVLPDLPADPANGGSLIDRFIAGPECILAKREEIDEYGWRNFGEVYADHEAVQHRGSEPFVSHYGNQYDLCAGMYRMAFATGMPLWGELAGDLARHLRDIDIYHTDRDREEYNHGLFWHTDHYVPAGLATHRSYSREQAQYRNRPSGGGGPGAEHCYTTGLLLHYLHSGDTACRDAVIELARWCLASLNGSRTLLATVHNALRYGRRLWRHNGSGTLPFPRYPLTRGTGNGVIACLDAFEAGGGRWFLEQAETLIRGALHPADDIAARNLLEAEDAWSYTVLLAAVAAYLEKKRELAECDEPFRYARACLLAYAEWMLKHEYPYLDKPEILEYPNETWPAQDLRKSVILFHASRHAAAEGRDAFREKAWFFYETARQELHRHPTSRLTRPVALMLQNGWVGARLMARTSLPEPLPAAVAADFGSPTPRLAFSSVLRRVATELGQALAQPSLARELAWLRPRLRNLRYTP</sequence>
<feature type="region of interest" description="Disordered" evidence="1">
    <location>
        <begin position="82"/>
        <end position="101"/>
    </location>
</feature>
<protein>
    <recommendedName>
        <fullName evidence="2">PcRGLX/YetA-like N-terminal RIFT barrel domain-containing protein</fullName>
    </recommendedName>
</protein>
<reference evidence="3 4" key="1">
    <citation type="submission" date="2022-03" db="EMBL/GenBank/DDBJ databases">
        <authorList>
            <person name="Koch H."/>
        </authorList>
    </citation>
    <scope>NUCLEOTIDE SEQUENCE [LARGE SCALE GENOMIC DNA]</scope>
    <source>
        <strain evidence="3 4">G1</strain>
    </source>
</reference>
<dbReference type="Pfam" id="PF19501">
    <property type="entry name" value="PcRGLX_1st"/>
    <property type="match status" value="1"/>
</dbReference>
<organism evidence="3 4">
    <name type="scientific">Trichlorobacter ammonificans</name>
    <dbReference type="NCBI Taxonomy" id="2916410"/>
    <lineage>
        <taxon>Bacteria</taxon>
        <taxon>Pseudomonadati</taxon>
        <taxon>Thermodesulfobacteriota</taxon>
        <taxon>Desulfuromonadia</taxon>
        <taxon>Geobacterales</taxon>
        <taxon>Geobacteraceae</taxon>
        <taxon>Trichlorobacter</taxon>
    </lineage>
</organism>
<keyword evidence="4" id="KW-1185">Reference proteome</keyword>
<dbReference type="InterPro" id="IPR045793">
    <property type="entry name" value="PcRGLX/YetA-like"/>
</dbReference>
<name>A0ABM9DAK0_9BACT</name>
<evidence type="ECO:0000256" key="1">
    <source>
        <dbReference type="SAM" id="MobiDB-lite"/>
    </source>
</evidence>
<evidence type="ECO:0000313" key="4">
    <source>
        <dbReference type="Proteomes" id="UP001295463"/>
    </source>
</evidence>
<dbReference type="EMBL" id="OW150024">
    <property type="protein sequence ID" value="CAH2031390.1"/>
    <property type="molecule type" value="Genomic_DNA"/>
</dbReference>
<dbReference type="RefSeq" id="WP_305732217.1">
    <property type="nucleotide sequence ID" value="NZ_OW150024.1"/>
</dbReference>
<gene>
    <name evidence="3" type="ORF">GEAMG1_1560</name>
</gene>
<dbReference type="PANTHER" id="PTHR40081:SF1">
    <property type="entry name" value="TAT PATHWAY SIGNAL SEQUENCE DOMAIN PROTEIN"/>
    <property type="match status" value="1"/>
</dbReference>
<dbReference type="Proteomes" id="UP001295463">
    <property type="component" value="Chromosome"/>
</dbReference>
<feature type="domain" description="PcRGLX/YetA-like N-terminal RIFT barrel" evidence="2">
    <location>
        <begin position="21"/>
        <end position="66"/>
    </location>
</feature>
<dbReference type="PANTHER" id="PTHR40081">
    <property type="entry name" value="CONCANAVALIN A-LIKE LECTIN/GLUCANASE"/>
    <property type="match status" value="1"/>
</dbReference>
<evidence type="ECO:0000313" key="3">
    <source>
        <dbReference type="EMBL" id="CAH2031390.1"/>
    </source>
</evidence>